<reference evidence="1" key="1">
    <citation type="submission" date="2020-11" db="EMBL/GenBank/DDBJ databases">
        <authorList>
            <consortium name="DOE Joint Genome Institute"/>
            <person name="Ahrendt S."/>
            <person name="Riley R."/>
            <person name="Andreopoulos W."/>
            <person name="Labutti K."/>
            <person name="Pangilinan J."/>
            <person name="Ruiz-Duenas F.J."/>
            <person name="Barrasa J.M."/>
            <person name="Sanchez-Garcia M."/>
            <person name="Camarero S."/>
            <person name="Miyauchi S."/>
            <person name="Serrano A."/>
            <person name="Linde D."/>
            <person name="Babiker R."/>
            <person name="Drula E."/>
            <person name="Ayuso-Fernandez I."/>
            <person name="Pacheco R."/>
            <person name="Padilla G."/>
            <person name="Ferreira P."/>
            <person name="Barriuso J."/>
            <person name="Kellner H."/>
            <person name="Castanera R."/>
            <person name="Alfaro M."/>
            <person name="Ramirez L."/>
            <person name="Pisabarro A.G."/>
            <person name="Kuo A."/>
            <person name="Tritt A."/>
            <person name="Lipzen A."/>
            <person name="He G."/>
            <person name="Yan M."/>
            <person name="Ng V."/>
            <person name="Cullen D."/>
            <person name="Martin F."/>
            <person name="Rosso M.-N."/>
            <person name="Henrissat B."/>
            <person name="Hibbett D."/>
            <person name="Martinez A.T."/>
            <person name="Grigoriev I.V."/>
        </authorList>
    </citation>
    <scope>NUCLEOTIDE SEQUENCE</scope>
    <source>
        <strain evidence="1">CBS 247.69</strain>
    </source>
</reference>
<dbReference type="EMBL" id="MU150772">
    <property type="protein sequence ID" value="KAF9455325.1"/>
    <property type="molecule type" value="Genomic_DNA"/>
</dbReference>
<dbReference type="AlphaFoldDB" id="A0A9P5XR21"/>
<name>A0A9P5XR21_9AGAR</name>
<dbReference type="OrthoDB" id="3067228at2759"/>
<organism evidence="1 2">
    <name type="scientific">Collybia nuda</name>
    <dbReference type="NCBI Taxonomy" id="64659"/>
    <lineage>
        <taxon>Eukaryota</taxon>
        <taxon>Fungi</taxon>
        <taxon>Dikarya</taxon>
        <taxon>Basidiomycota</taxon>
        <taxon>Agaricomycotina</taxon>
        <taxon>Agaricomycetes</taxon>
        <taxon>Agaricomycetidae</taxon>
        <taxon>Agaricales</taxon>
        <taxon>Tricholomatineae</taxon>
        <taxon>Clitocybaceae</taxon>
        <taxon>Collybia</taxon>
    </lineage>
</organism>
<keyword evidence="2" id="KW-1185">Reference proteome</keyword>
<accession>A0A9P5XR21</accession>
<dbReference type="Proteomes" id="UP000807353">
    <property type="component" value="Unassembled WGS sequence"/>
</dbReference>
<comment type="caution">
    <text evidence="1">The sequence shown here is derived from an EMBL/GenBank/DDBJ whole genome shotgun (WGS) entry which is preliminary data.</text>
</comment>
<evidence type="ECO:0000313" key="2">
    <source>
        <dbReference type="Proteomes" id="UP000807353"/>
    </source>
</evidence>
<sequence length="66" mass="7244">MNITDFWNFDIISCGCQGLLHVLVTNGLFPSTPTAPQMAVSILLLEFYTALFEQSCDAIHALARAL</sequence>
<proteinExistence type="predicted"/>
<gene>
    <name evidence="1" type="ORF">BDZ94DRAFT_1180243</name>
</gene>
<evidence type="ECO:0000313" key="1">
    <source>
        <dbReference type="EMBL" id="KAF9455325.1"/>
    </source>
</evidence>
<protein>
    <submittedName>
        <fullName evidence="1">Uncharacterized protein</fullName>
    </submittedName>
</protein>